<keyword evidence="1" id="KW-1133">Transmembrane helix</keyword>
<dbReference type="AlphaFoldDB" id="A0A845GF78"/>
<keyword evidence="1" id="KW-0812">Transmembrane</keyword>
<dbReference type="EMBL" id="WWCW01000295">
    <property type="protein sequence ID" value="MYM91866.1"/>
    <property type="molecule type" value="Genomic_DNA"/>
</dbReference>
<feature type="transmembrane region" description="Helical" evidence="1">
    <location>
        <begin position="61"/>
        <end position="83"/>
    </location>
</feature>
<reference evidence="3 4" key="1">
    <citation type="submission" date="2020-01" db="EMBL/GenBank/DDBJ databases">
        <title>Novel species isolated from a subtropical stream in China.</title>
        <authorList>
            <person name="Lu H."/>
        </authorList>
    </citation>
    <scope>NUCLEOTIDE SEQUENCE [LARGE SCALE GENOMIC DNA]</scope>
    <source>
        <strain evidence="3 4">FT82W</strain>
    </source>
</reference>
<proteinExistence type="predicted"/>
<dbReference type="InterPro" id="IPR023298">
    <property type="entry name" value="ATPase_P-typ_TM_dom_sf"/>
</dbReference>
<organism evidence="3 4">
    <name type="scientific">Duganella vulcania</name>
    <dbReference type="NCBI Taxonomy" id="2692166"/>
    <lineage>
        <taxon>Bacteria</taxon>
        <taxon>Pseudomonadati</taxon>
        <taxon>Pseudomonadota</taxon>
        <taxon>Betaproteobacteria</taxon>
        <taxon>Burkholderiales</taxon>
        <taxon>Oxalobacteraceae</taxon>
        <taxon>Telluria group</taxon>
        <taxon>Duganella</taxon>
    </lineage>
</organism>
<dbReference type="RefSeq" id="WP_161100423.1">
    <property type="nucleotide sequence ID" value="NZ_WWCW01000295.1"/>
</dbReference>
<evidence type="ECO:0000313" key="4">
    <source>
        <dbReference type="Proteomes" id="UP000470302"/>
    </source>
</evidence>
<feature type="domain" description="Cation-transporting P-type ATPase C-terminal" evidence="2">
    <location>
        <begin position="2"/>
        <end position="88"/>
    </location>
</feature>
<sequence>MAQTMGFNALVYGQLLHALNCRSDAPAGQPPPHPALTAAVGASGLLQLGANLAPGLRRMLGLAPLGFGDVLAVAAGAVVPYCWHAARRRR</sequence>
<keyword evidence="1" id="KW-0472">Membrane</keyword>
<comment type="caution">
    <text evidence="3">The sequence shown here is derived from an EMBL/GenBank/DDBJ whole genome shotgun (WGS) entry which is preliminary data.</text>
</comment>
<dbReference type="Proteomes" id="UP000470302">
    <property type="component" value="Unassembled WGS sequence"/>
</dbReference>
<dbReference type="InterPro" id="IPR006068">
    <property type="entry name" value="ATPase_P-typ_cation-transptr_C"/>
</dbReference>
<name>A0A845GF78_9BURK</name>
<protein>
    <recommendedName>
        <fullName evidence="2">Cation-transporting P-type ATPase C-terminal domain-containing protein</fullName>
    </recommendedName>
</protein>
<dbReference type="SUPFAM" id="SSF81665">
    <property type="entry name" value="Calcium ATPase, transmembrane domain M"/>
    <property type="match status" value="1"/>
</dbReference>
<evidence type="ECO:0000256" key="1">
    <source>
        <dbReference type="SAM" id="Phobius"/>
    </source>
</evidence>
<dbReference type="Gene3D" id="1.20.1110.10">
    <property type="entry name" value="Calcium-transporting ATPase, transmembrane domain"/>
    <property type="match status" value="1"/>
</dbReference>
<evidence type="ECO:0000259" key="2">
    <source>
        <dbReference type="Pfam" id="PF00689"/>
    </source>
</evidence>
<accession>A0A845GF78</accession>
<evidence type="ECO:0000313" key="3">
    <source>
        <dbReference type="EMBL" id="MYM91866.1"/>
    </source>
</evidence>
<gene>
    <name evidence="3" type="ORF">GTP91_32405</name>
</gene>
<dbReference type="Pfam" id="PF00689">
    <property type="entry name" value="Cation_ATPase_C"/>
    <property type="match status" value="1"/>
</dbReference>